<dbReference type="InterPro" id="IPR034086">
    <property type="entry name" value="PMEI_plant"/>
</dbReference>
<dbReference type="SMART" id="SM00856">
    <property type="entry name" value="PMEI"/>
    <property type="match status" value="1"/>
</dbReference>
<dbReference type="AlphaFoldDB" id="A0A6N2B7H0"/>
<dbReference type="SUPFAM" id="SSF101148">
    <property type="entry name" value="Plant invertase/pectin methylesterase inhibitor"/>
    <property type="match status" value="1"/>
</dbReference>
<dbReference type="PANTHER" id="PTHR36710">
    <property type="entry name" value="PECTINESTERASE INHIBITOR-LIKE"/>
    <property type="match status" value="1"/>
</dbReference>
<feature type="domain" description="Pectinesterase inhibitor" evidence="4">
    <location>
        <begin position="37"/>
        <end position="180"/>
    </location>
</feature>
<dbReference type="Pfam" id="PF04043">
    <property type="entry name" value="PMEI"/>
    <property type="match status" value="1"/>
</dbReference>
<protein>
    <recommendedName>
        <fullName evidence="4">Pectinesterase inhibitor domain-containing protein</fullName>
    </recommendedName>
</protein>
<evidence type="ECO:0000313" key="5">
    <source>
        <dbReference type="EMBL" id="TMW90536.1"/>
    </source>
</evidence>
<name>A0A6N2B7H0_SOLCI</name>
<accession>A0A6N2B7H0</accession>
<dbReference type="Gene3D" id="1.20.140.40">
    <property type="entry name" value="Invertase/pectin methylesterase inhibitor family protein"/>
    <property type="match status" value="1"/>
</dbReference>
<dbReference type="CDD" id="cd15797">
    <property type="entry name" value="PMEI"/>
    <property type="match status" value="1"/>
</dbReference>
<dbReference type="NCBIfam" id="TIGR01614">
    <property type="entry name" value="PME_inhib"/>
    <property type="match status" value="1"/>
</dbReference>
<dbReference type="InterPro" id="IPR006501">
    <property type="entry name" value="Pectinesterase_inhib_dom"/>
</dbReference>
<comment type="caution">
    <text evidence="5">The sequence shown here is derived from an EMBL/GenBank/DDBJ whole genome shotgun (WGS) entry which is preliminary data.</text>
</comment>
<keyword evidence="1" id="KW-0732">Signal</keyword>
<dbReference type="InterPro" id="IPR035513">
    <property type="entry name" value="Invertase/methylesterase_inhib"/>
</dbReference>
<dbReference type="PANTHER" id="PTHR36710:SF4">
    <property type="entry name" value="PLANT INVERTASE_PECTIN METHYLESTERASE INHIBITOR SUPERFAMILY PROTEIN"/>
    <property type="match status" value="1"/>
</dbReference>
<evidence type="ECO:0000256" key="2">
    <source>
        <dbReference type="ARBA" id="ARBA00023157"/>
    </source>
</evidence>
<evidence type="ECO:0000256" key="3">
    <source>
        <dbReference type="ARBA" id="ARBA00038471"/>
    </source>
</evidence>
<organism evidence="5">
    <name type="scientific">Solanum chilense</name>
    <name type="common">Tomato</name>
    <name type="synonym">Lycopersicon chilense</name>
    <dbReference type="NCBI Taxonomy" id="4083"/>
    <lineage>
        <taxon>Eukaryota</taxon>
        <taxon>Viridiplantae</taxon>
        <taxon>Streptophyta</taxon>
        <taxon>Embryophyta</taxon>
        <taxon>Tracheophyta</taxon>
        <taxon>Spermatophyta</taxon>
        <taxon>Magnoliopsida</taxon>
        <taxon>eudicotyledons</taxon>
        <taxon>Gunneridae</taxon>
        <taxon>Pentapetalae</taxon>
        <taxon>asterids</taxon>
        <taxon>lamiids</taxon>
        <taxon>Solanales</taxon>
        <taxon>Solanaceae</taxon>
        <taxon>Solanoideae</taxon>
        <taxon>Solaneae</taxon>
        <taxon>Solanum</taxon>
        <taxon>Solanum subgen. Lycopersicon</taxon>
    </lineage>
</organism>
<proteinExistence type="inferred from homology"/>
<keyword evidence="2" id="KW-1015">Disulfide bond</keyword>
<gene>
    <name evidence="5" type="ORF">EJD97_015579</name>
</gene>
<evidence type="ECO:0000256" key="1">
    <source>
        <dbReference type="ARBA" id="ARBA00022729"/>
    </source>
</evidence>
<evidence type="ECO:0000259" key="4">
    <source>
        <dbReference type="SMART" id="SM00856"/>
    </source>
</evidence>
<sequence length="185" mass="20768">MLEGSEKWKGNKITKSLYSSLFFLSFVVALFVIPPNVKGNILDDICPQSLYPPLCFQMLRNDPTVSKGDVHGLLSTVLHIAQDNTTTTYKLVKSILKKPIKDPNVKAQMTNCFRNYSDAADYLNRSINFYKSGDYKNTSLYSSLANNESILCNHGFVEVPSKLKPLTEAVQEFSNFSARIADNLK</sequence>
<comment type="similarity">
    <text evidence="3">Belongs to the PMEI family.</text>
</comment>
<dbReference type="EMBL" id="RXGB01004102">
    <property type="protein sequence ID" value="TMW90536.1"/>
    <property type="molecule type" value="Genomic_DNA"/>
</dbReference>
<reference evidence="5" key="1">
    <citation type="submission" date="2019-05" db="EMBL/GenBank/DDBJ databases">
        <title>The de novo reference genome and transcriptome assemblies of the wild tomato species Solanum chilense.</title>
        <authorList>
            <person name="Stam R."/>
            <person name="Nosenko T."/>
            <person name="Hoerger A.C."/>
            <person name="Stephan W."/>
            <person name="Seidel M.A."/>
            <person name="Kuhn J.M.M."/>
            <person name="Haberer G."/>
            <person name="Tellier A."/>
        </authorList>
    </citation>
    <scope>NUCLEOTIDE SEQUENCE</scope>
    <source>
        <tissue evidence="5">Mature leaves</tissue>
    </source>
</reference>
<dbReference type="GO" id="GO:0046910">
    <property type="term" value="F:pectinesterase inhibitor activity"/>
    <property type="evidence" value="ECO:0007669"/>
    <property type="project" value="InterPro"/>
</dbReference>
<dbReference type="InterPro" id="IPR052421">
    <property type="entry name" value="PCW_Enzyme_Inhibitor"/>
</dbReference>